<dbReference type="EMBL" id="FOIT01000007">
    <property type="protein sequence ID" value="SEW17075.1"/>
    <property type="molecule type" value="Genomic_DNA"/>
</dbReference>
<gene>
    <name evidence="2" type="ORF">K8V35_00960</name>
    <name evidence="3" type="ORF">SAMN05192557_1919</name>
</gene>
<evidence type="ECO:0000313" key="3">
    <source>
        <dbReference type="EMBL" id="SEW17075.1"/>
    </source>
</evidence>
<evidence type="ECO:0000313" key="4">
    <source>
        <dbReference type="Proteomes" id="UP000243605"/>
    </source>
</evidence>
<feature type="compositionally biased region" description="Basic and acidic residues" evidence="1">
    <location>
        <begin position="1"/>
        <end position="33"/>
    </location>
</feature>
<accession>A0A662Z6I8</accession>
<sequence>MNKRNDEDKRMTTKEDERKLNERRGDRPIKEDVPADSPPDGELKREVEREEEVKKNKE</sequence>
<evidence type="ECO:0000256" key="1">
    <source>
        <dbReference type="SAM" id="MobiDB-lite"/>
    </source>
</evidence>
<evidence type="ECO:0000313" key="2">
    <source>
        <dbReference type="EMBL" id="HJE18909.1"/>
    </source>
</evidence>
<dbReference type="Proteomes" id="UP000763505">
    <property type="component" value="Unassembled WGS sequence"/>
</dbReference>
<dbReference type="RefSeq" id="WP_180366283.1">
    <property type="nucleotide sequence ID" value="NZ_FOIT01000007.1"/>
</dbReference>
<reference evidence="2" key="2">
    <citation type="journal article" date="2021" name="PeerJ">
        <title>Extensive microbial diversity within the chicken gut microbiome revealed by metagenomics and culture.</title>
        <authorList>
            <person name="Gilroy R."/>
            <person name="Ravi A."/>
            <person name="Getino M."/>
            <person name="Pursley I."/>
            <person name="Horton D.L."/>
            <person name="Alikhan N.F."/>
            <person name="Baker D."/>
            <person name="Gharbi K."/>
            <person name="Hall N."/>
            <person name="Watson M."/>
            <person name="Adriaenssens E.M."/>
            <person name="Foster-Nyarko E."/>
            <person name="Jarju S."/>
            <person name="Secka A."/>
            <person name="Antonio M."/>
            <person name="Oren A."/>
            <person name="Chaudhuri R.R."/>
            <person name="La Ragione R."/>
            <person name="Hildebrand F."/>
            <person name="Pallen M.J."/>
        </authorList>
    </citation>
    <scope>NUCLEOTIDE SEQUENCE</scope>
    <source>
        <strain evidence="2">6019</strain>
    </source>
</reference>
<dbReference type="Proteomes" id="UP000243605">
    <property type="component" value="Unassembled WGS sequence"/>
</dbReference>
<feature type="compositionally biased region" description="Basic and acidic residues" evidence="1">
    <location>
        <begin position="41"/>
        <end position="58"/>
    </location>
</feature>
<dbReference type="EMBL" id="DYYI01000009">
    <property type="protein sequence ID" value="HJE18909.1"/>
    <property type="molecule type" value="Genomic_DNA"/>
</dbReference>
<protein>
    <submittedName>
        <fullName evidence="3">Uncharacterized protein</fullName>
    </submittedName>
</protein>
<dbReference type="AlphaFoldDB" id="A0A662Z6I8"/>
<keyword evidence="4" id="KW-1185">Reference proteome</keyword>
<name>A0A662Z6I8_9STAP</name>
<reference evidence="3 4" key="1">
    <citation type="submission" date="2016-10" db="EMBL/GenBank/DDBJ databases">
        <authorList>
            <person name="Varghese N."/>
            <person name="Submissions S."/>
        </authorList>
    </citation>
    <scope>NUCLEOTIDE SEQUENCE [LARGE SCALE GENOMIC DNA]</scope>
    <source>
        <strain evidence="3 4">IBRC-M10081</strain>
    </source>
</reference>
<feature type="region of interest" description="Disordered" evidence="1">
    <location>
        <begin position="1"/>
        <end position="58"/>
    </location>
</feature>
<reference evidence="2" key="3">
    <citation type="submission" date="2021-09" db="EMBL/GenBank/DDBJ databases">
        <authorList>
            <person name="Gilroy R."/>
        </authorList>
    </citation>
    <scope>NUCLEOTIDE SEQUENCE</scope>
    <source>
        <strain evidence="2">6019</strain>
    </source>
</reference>
<proteinExistence type="predicted"/>
<organism evidence="3 4">
    <name type="scientific">Aliicoccus persicus</name>
    <dbReference type="NCBI Taxonomy" id="930138"/>
    <lineage>
        <taxon>Bacteria</taxon>
        <taxon>Bacillati</taxon>
        <taxon>Bacillota</taxon>
        <taxon>Bacilli</taxon>
        <taxon>Bacillales</taxon>
        <taxon>Staphylococcaceae</taxon>
        <taxon>Aliicoccus</taxon>
    </lineage>
</organism>